<name>A0ABZ2RFQ7_ECTME</name>
<evidence type="ECO:0000313" key="2">
    <source>
        <dbReference type="EMBL" id="WXL24873.1"/>
    </source>
</evidence>
<evidence type="ECO:0008006" key="4">
    <source>
        <dbReference type="Google" id="ProtNLM"/>
    </source>
</evidence>
<proteinExistence type="predicted"/>
<accession>A0ABZ2RFQ7</accession>
<reference evidence="2 3" key="1">
    <citation type="submission" date="2024-03" db="EMBL/GenBank/DDBJ databases">
        <title>Complete genome of BD2.</title>
        <authorList>
            <person name="Cao G."/>
        </authorList>
    </citation>
    <scope>NUCLEOTIDE SEQUENCE [LARGE SCALE GENOMIC DNA]</scope>
    <source>
        <strain evidence="2 3">BD2</strain>
    </source>
</reference>
<dbReference type="EMBL" id="CP148074">
    <property type="protein sequence ID" value="WXL24873.1"/>
    <property type="molecule type" value="Genomic_DNA"/>
</dbReference>
<dbReference type="Proteomes" id="UP001476583">
    <property type="component" value="Chromosome"/>
</dbReference>
<keyword evidence="1" id="KW-0472">Membrane</keyword>
<feature type="transmembrane region" description="Helical" evidence="1">
    <location>
        <begin position="99"/>
        <end position="119"/>
    </location>
</feature>
<sequence length="125" mass="13765">MTQPTLRNVVISHLAIGGVVGAIVVNLLLRTFVKLGGVVATVAAAALVAAGMALWFRWREQRPMQTGERWRLLGLYSGILGVLYLGLLGMMMLKEDPSPMGTLIFGLHYFCYPLLAWLFTRQSNS</sequence>
<keyword evidence="3" id="KW-1185">Reference proteome</keyword>
<gene>
    <name evidence="2" type="ORF">WG219_16390</name>
</gene>
<evidence type="ECO:0000313" key="3">
    <source>
        <dbReference type="Proteomes" id="UP001476583"/>
    </source>
</evidence>
<keyword evidence="1" id="KW-0812">Transmembrane</keyword>
<keyword evidence="1" id="KW-1133">Transmembrane helix</keyword>
<feature type="transmembrane region" description="Helical" evidence="1">
    <location>
        <begin position="70"/>
        <end position="93"/>
    </location>
</feature>
<protein>
    <recommendedName>
        <fullName evidence="4">Transmembrane protein</fullName>
    </recommendedName>
</protein>
<feature type="transmembrane region" description="Helical" evidence="1">
    <location>
        <begin position="35"/>
        <end position="58"/>
    </location>
</feature>
<feature type="transmembrane region" description="Helical" evidence="1">
    <location>
        <begin position="9"/>
        <end position="29"/>
    </location>
</feature>
<organism evidence="2 3">
    <name type="scientific">Ectopseudomonas mendocina</name>
    <name type="common">Pseudomonas mendocina</name>
    <dbReference type="NCBI Taxonomy" id="300"/>
    <lineage>
        <taxon>Bacteria</taxon>
        <taxon>Pseudomonadati</taxon>
        <taxon>Pseudomonadota</taxon>
        <taxon>Gammaproteobacteria</taxon>
        <taxon>Pseudomonadales</taxon>
        <taxon>Pseudomonadaceae</taxon>
        <taxon>Ectopseudomonas</taxon>
    </lineage>
</organism>
<evidence type="ECO:0000256" key="1">
    <source>
        <dbReference type="SAM" id="Phobius"/>
    </source>
</evidence>